<sequence length="421" mass="46829">MICANTSPLRVLIVSQYFWPENMRINDLVRDLSERGHSVSVLTGVPNYPEGKVFEAYSLKPQQFSNFAGAEVIRVPLVPRGGNSIGLAFNYLSFFVCASTIGAWKLRRRKFDVVFVYAVSPIMAAIPAVVIGALKRAPVFVWVLDLWPETLRAVGVLKSQRLLALVGKMVSWIYNRADYLLLQSHGFSESVRQYCTRPISDDRLVYFPSWAEDDFSSSQSGVCSLIQRDDSVFTIVFAGNLGEAQDFPAILDAVEVLRERTPVRWIIVGDGRMASWIAEQVIARNLDNVHLLGRHPLEAMPGLFAHADALLVSLKANDVFEKTIPGKVQAYLASQKPVLGMINGEAARVIEASGAGFACRSGDARGLAEITFSMATATQQDRDDMGEAGRRYYEKHYVKEKLMTRLEGLFRRATLRKAGRS</sequence>
<keyword evidence="3" id="KW-0808">Transferase</keyword>
<name>A0A3S8UGZ4_9PSED</name>
<dbReference type="Gene3D" id="3.40.50.2000">
    <property type="entry name" value="Glycogen Phosphorylase B"/>
    <property type="match status" value="2"/>
</dbReference>
<dbReference type="CDD" id="cd03794">
    <property type="entry name" value="GT4_WbuB-like"/>
    <property type="match status" value="1"/>
</dbReference>
<keyword evidence="1" id="KW-0812">Transmembrane</keyword>
<evidence type="ECO:0000313" key="3">
    <source>
        <dbReference type="EMBL" id="AZL67610.1"/>
    </source>
</evidence>
<accession>A0A3S8UGZ4</accession>
<evidence type="ECO:0000256" key="1">
    <source>
        <dbReference type="SAM" id="Phobius"/>
    </source>
</evidence>
<proteinExistence type="predicted"/>
<dbReference type="Pfam" id="PF13579">
    <property type="entry name" value="Glyco_trans_4_4"/>
    <property type="match status" value="1"/>
</dbReference>
<dbReference type="PANTHER" id="PTHR45947:SF3">
    <property type="entry name" value="SULFOQUINOVOSYL TRANSFERASE SQD2"/>
    <property type="match status" value="1"/>
</dbReference>
<dbReference type="Pfam" id="PF13692">
    <property type="entry name" value="Glyco_trans_1_4"/>
    <property type="match status" value="1"/>
</dbReference>
<keyword evidence="1" id="KW-0472">Membrane</keyword>
<reference evidence="3 4" key="1">
    <citation type="submission" date="2018-12" db="EMBL/GenBank/DDBJ databases">
        <authorList>
            <person name="Li S."/>
            <person name="Yang R."/>
            <person name="Chen G."/>
            <person name="Zou L."/>
            <person name="Zhang C."/>
            <person name="Chen Y."/>
            <person name="Liu Z."/>
            <person name="Li Y."/>
            <person name="Yan Y."/>
            <person name="Huang M."/>
            <person name="Chen T."/>
        </authorList>
    </citation>
    <scope>NUCLEOTIDE SEQUENCE [LARGE SCALE GENOMIC DNA]</scope>
    <source>
        <strain evidence="3 4">1257</strain>
    </source>
</reference>
<dbReference type="InterPro" id="IPR050194">
    <property type="entry name" value="Glycosyltransferase_grp1"/>
</dbReference>
<feature type="transmembrane region" description="Helical" evidence="1">
    <location>
        <begin position="113"/>
        <end position="134"/>
    </location>
</feature>
<dbReference type="GO" id="GO:0016758">
    <property type="term" value="F:hexosyltransferase activity"/>
    <property type="evidence" value="ECO:0007669"/>
    <property type="project" value="TreeGrafter"/>
</dbReference>
<evidence type="ECO:0000259" key="2">
    <source>
        <dbReference type="Pfam" id="PF13579"/>
    </source>
</evidence>
<dbReference type="SUPFAM" id="SSF53756">
    <property type="entry name" value="UDP-Glycosyltransferase/glycogen phosphorylase"/>
    <property type="match status" value="1"/>
</dbReference>
<keyword evidence="1" id="KW-1133">Transmembrane helix</keyword>
<protein>
    <submittedName>
        <fullName evidence="3">Glycosyltransferase WbuB</fullName>
    </submittedName>
</protein>
<dbReference type="PANTHER" id="PTHR45947">
    <property type="entry name" value="SULFOQUINOVOSYL TRANSFERASE SQD2"/>
    <property type="match status" value="1"/>
</dbReference>
<dbReference type="InterPro" id="IPR028098">
    <property type="entry name" value="Glyco_trans_4-like_N"/>
</dbReference>
<dbReference type="EMBL" id="CP034338">
    <property type="protein sequence ID" value="AZL67610.1"/>
    <property type="molecule type" value="Genomic_DNA"/>
</dbReference>
<feature type="domain" description="Glycosyltransferase subfamily 4-like N-terminal" evidence="2">
    <location>
        <begin position="24"/>
        <end position="195"/>
    </location>
</feature>
<dbReference type="Proteomes" id="UP000268230">
    <property type="component" value="Chromosome"/>
</dbReference>
<gene>
    <name evidence="3" type="ORF">EJA05_07550</name>
</gene>
<feature type="transmembrane region" description="Helical" evidence="1">
    <location>
        <begin position="85"/>
        <end position="106"/>
    </location>
</feature>
<dbReference type="KEGG" id="pory:EJA05_07550"/>
<dbReference type="OrthoDB" id="9787293at2"/>
<dbReference type="AlphaFoldDB" id="A0A3S8UGZ4"/>
<organism evidence="3 4">
    <name type="scientific">Pseudomonas entomophila</name>
    <dbReference type="NCBI Taxonomy" id="312306"/>
    <lineage>
        <taxon>Bacteria</taxon>
        <taxon>Pseudomonadati</taxon>
        <taxon>Pseudomonadota</taxon>
        <taxon>Gammaproteobacteria</taxon>
        <taxon>Pseudomonadales</taxon>
        <taxon>Pseudomonadaceae</taxon>
        <taxon>Pseudomonas</taxon>
    </lineage>
</organism>
<evidence type="ECO:0000313" key="4">
    <source>
        <dbReference type="Proteomes" id="UP000268230"/>
    </source>
</evidence>